<keyword evidence="9" id="KW-1185">Reference proteome</keyword>
<reference evidence="8" key="1">
    <citation type="submission" date="2020-12" db="EMBL/GenBank/DDBJ databases">
        <authorList>
            <person name="Iha C."/>
        </authorList>
    </citation>
    <scope>NUCLEOTIDE SEQUENCE</scope>
</reference>
<dbReference type="InterPro" id="IPR000847">
    <property type="entry name" value="LysR_HTH_N"/>
</dbReference>
<feature type="domain" description="HTH lysR-type" evidence="7">
    <location>
        <begin position="1"/>
        <end position="59"/>
    </location>
</feature>
<organism evidence="8 9">
    <name type="scientific">Ostreobium quekettii</name>
    <dbReference type="NCBI Taxonomy" id="121088"/>
    <lineage>
        <taxon>Eukaryota</taxon>
        <taxon>Viridiplantae</taxon>
        <taxon>Chlorophyta</taxon>
        <taxon>core chlorophytes</taxon>
        <taxon>Ulvophyceae</taxon>
        <taxon>TCBD clade</taxon>
        <taxon>Bryopsidales</taxon>
        <taxon>Ostreobineae</taxon>
        <taxon>Ostreobiaceae</taxon>
        <taxon>Ostreobium</taxon>
    </lineage>
</organism>
<dbReference type="InterPro" id="IPR036388">
    <property type="entry name" value="WH-like_DNA-bd_sf"/>
</dbReference>
<gene>
    <name evidence="8" type="ORF">OSTQU699_LOCUS5455</name>
</gene>
<evidence type="ECO:0000256" key="6">
    <source>
        <dbReference type="ARBA" id="ARBA00023163"/>
    </source>
</evidence>
<evidence type="ECO:0000256" key="2">
    <source>
        <dbReference type="ARBA" id="ARBA00009437"/>
    </source>
</evidence>
<dbReference type="GO" id="GO:0003700">
    <property type="term" value="F:DNA-binding transcription factor activity"/>
    <property type="evidence" value="ECO:0007669"/>
    <property type="project" value="InterPro"/>
</dbReference>
<dbReference type="SUPFAM" id="SSF53850">
    <property type="entry name" value="Periplasmic binding protein-like II"/>
    <property type="match status" value="1"/>
</dbReference>
<evidence type="ECO:0000256" key="4">
    <source>
        <dbReference type="ARBA" id="ARBA00023015"/>
    </source>
</evidence>
<dbReference type="Pfam" id="PF00126">
    <property type="entry name" value="HTH_1"/>
    <property type="match status" value="1"/>
</dbReference>
<evidence type="ECO:0000256" key="3">
    <source>
        <dbReference type="ARBA" id="ARBA00018907"/>
    </source>
</evidence>
<dbReference type="CDD" id="cd08422">
    <property type="entry name" value="PBP2_CrgA_like"/>
    <property type="match status" value="1"/>
</dbReference>
<dbReference type="Gene3D" id="1.10.10.10">
    <property type="entry name" value="Winged helix-like DNA-binding domain superfamily/Winged helix DNA-binding domain"/>
    <property type="match status" value="1"/>
</dbReference>
<comment type="similarity">
    <text evidence="2">Belongs to the LysR transcriptional regulatory family.</text>
</comment>
<dbReference type="PANTHER" id="PTHR30537:SF5">
    <property type="entry name" value="HTH-TYPE TRANSCRIPTIONAL ACTIVATOR TTDR-RELATED"/>
    <property type="match status" value="1"/>
</dbReference>
<comment type="caution">
    <text evidence="8">The sequence shown here is derived from an EMBL/GenBank/DDBJ whole genome shotgun (WGS) entry which is preliminary data.</text>
</comment>
<dbReference type="SUPFAM" id="SSF46785">
    <property type="entry name" value="Winged helix' DNA-binding domain"/>
    <property type="match status" value="1"/>
</dbReference>
<dbReference type="Proteomes" id="UP000708148">
    <property type="component" value="Unassembled WGS sequence"/>
</dbReference>
<name>A0A8S1J2X7_9CHLO</name>
<dbReference type="GO" id="GO:0043565">
    <property type="term" value="F:sequence-specific DNA binding"/>
    <property type="evidence" value="ECO:0007669"/>
    <property type="project" value="TreeGrafter"/>
</dbReference>
<dbReference type="OrthoDB" id="686384at2759"/>
<dbReference type="SUPFAM" id="SSF55298">
    <property type="entry name" value="YjgF-like"/>
    <property type="match status" value="1"/>
</dbReference>
<sequence length="395" mass="43783">MNPYDALQTFVAVIKEGSFAGAARALGITRAYVSRAMGELEEELSVQLFRRTTRSLSPTEEALLLYERALPLLQQWDDVMGSLAPEEELRGKIRMAAPRNYGEERVVPVLGEFLSQHPGVEVDLVLGDRRVALIEDGFDLAIRIASRRDASHRYRHLEDCPLHLYATPSYLEKSSPLATLEDLTNHRIVVDSNLDAGARWPLVVDGDRRVVTVQPSLRVNSPMAAYRAVACGLGVGMMTSWHVSDAVARGELVRVLEHATVDLFFDIHVIYPEGRYTAPRVRALIEHLTGDHIHVTGTAPVAEGGGVHAPGDAEAQAMRCLELAEQALRDLGADRHAVVRTRMFVTDIDRWEEFGRAHAAFFGEHHPATTMVEVTRLIDAQMLIEIEIDAYVGEG</sequence>
<dbReference type="PANTHER" id="PTHR30537">
    <property type="entry name" value="HTH-TYPE TRANSCRIPTIONAL REGULATOR"/>
    <property type="match status" value="1"/>
</dbReference>
<protein>
    <recommendedName>
        <fullName evidence="3">Probable RuBisCO transcriptional regulator</fullName>
    </recommendedName>
</protein>
<dbReference type="InterPro" id="IPR005119">
    <property type="entry name" value="LysR_subst-bd"/>
</dbReference>
<dbReference type="AlphaFoldDB" id="A0A8S1J2X7"/>
<comment type="function">
    <text evidence="1">Trans-acting transcriptional regulator of RuBisCO genes (rbcL and rbcS) expression.</text>
</comment>
<evidence type="ECO:0000313" key="8">
    <source>
        <dbReference type="EMBL" id="CAD7700096.1"/>
    </source>
</evidence>
<evidence type="ECO:0000259" key="7">
    <source>
        <dbReference type="PROSITE" id="PS50931"/>
    </source>
</evidence>
<proteinExistence type="inferred from homology"/>
<dbReference type="InterPro" id="IPR036390">
    <property type="entry name" value="WH_DNA-bd_sf"/>
</dbReference>
<accession>A0A8S1J2X7</accession>
<keyword evidence="4" id="KW-0805">Transcription regulation</keyword>
<dbReference type="InterPro" id="IPR035959">
    <property type="entry name" value="RutC-like_sf"/>
</dbReference>
<evidence type="ECO:0000313" key="9">
    <source>
        <dbReference type="Proteomes" id="UP000708148"/>
    </source>
</evidence>
<evidence type="ECO:0000256" key="5">
    <source>
        <dbReference type="ARBA" id="ARBA00023125"/>
    </source>
</evidence>
<dbReference type="Gene3D" id="3.40.190.290">
    <property type="match status" value="1"/>
</dbReference>
<keyword evidence="5" id="KW-0238">DNA-binding</keyword>
<dbReference type="Pfam" id="PF03466">
    <property type="entry name" value="LysR_substrate"/>
    <property type="match status" value="1"/>
</dbReference>
<keyword evidence="6" id="KW-0804">Transcription</keyword>
<dbReference type="Gene3D" id="3.30.1330.40">
    <property type="entry name" value="RutC-like"/>
    <property type="match status" value="1"/>
</dbReference>
<dbReference type="EMBL" id="CAJHUC010001176">
    <property type="protein sequence ID" value="CAD7700096.1"/>
    <property type="molecule type" value="Genomic_DNA"/>
</dbReference>
<dbReference type="FunFam" id="1.10.10.10:FF:000001">
    <property type="entry name" value="LysR family transcriptional regulator"/>
    <property type="match status" value="1"/>
</dbReference>
<dbReference type="InterPro" id="IPR058163">
    <property type="entry name" value="LysR-type_TF_proteobact-type"/>
</dbReference>
<dbReference type="GO" id="GO:0006351">
    <property type="term" value="P:DNA-templated transcription"/>
    <property type="evidence" value="ECO:0007669"/>
    <property type="project" value="TreeGrafter"/>
</dbReference>
<dbReference type="PROSITE" id="PS50931">
    <property type="entry name" value="HTH_LYSR"/>
    <property type="match status" value="1"/>
</dbReference>
<evidence type="ECO:0000256" key="1">
    <source>
        <dbReference type="ARBA" id="ARBA00003782"/>
    </source>
</evidence>